<dbReference type="GO" id="GO:0016740">
    <property type="term" value="F:transferase activity"/>
    <property type="evidence" value="ECO:0007669"/>
    <property type="project" value="UniProtKB-KW"/>
</dbReference>
<dbReference type="PANTHER" id="PTHR43685:SF11">
    <property type="entry name" value="GLYCOSYLTRANSFERASE TAGX-RELATED"/>
    <property type="match status" value="1"/>
</dbReference>
<dbReference type="Proteomes" id="UP000280726">
    <property type="component" value="Unassembled WGS sequence"/>
</dbReference>
<name>A0A3N4ZL34_9MICO</name>
<dbReference type="SUPFAM" id="SSF53448">
    <property type="entry name" value="Nucleotide-diphospho-sugar transferases"/>
    <property type="match status" value="1"/>
</dbReference>
<dbReference type="Pfam" id="PF00535">
    <property type="entry name" value="Glycos_transf_2"/>
    <property type="match status" value="1"/>
</dbReference>
<sequence length="317" mass="34604">MPDTQVDVVVATNRNHAYLRESLASVKAQTWPHWRVVVVDDGSPDPSALDLVVAGVPGARVVHQRSGGVSAARNRGLAEGVAPLVAFLDDDDIWRPDRLERQVRAWEAAPHHVAVHSAGWYIDAEGQPFGEGWRARQALSRRYLSGEEPLPRIVTLLVRRDICERVGGFDETLSLAEDNDFTLRLAQVGEFLSLDDALVGYRRHAGNVSAPGALAGRQSTERMLRAQIGRALDREDVAAALLLRENLRRFLKASAVEALHGTAGALRARDARTFAAELRWAGRPAPAAAAVRASAVTASQALHRTGWTSLRWGDAHR</sequence>
<accession>A0A3N4ZL34</accession>
<proteinExistence type="predicted"/>
<keyword evidence="3" id="KW-1185">Reference proteome</keyword>
<dbReference type="AlphaFoldDB" id="A0A3N4ZL34"/>
<dbReference type="EMBL" id="RKRA01000001">
    <property type="protein sequence ID" value="RPF26392.1"/>
    <property type="molecule type" value="Genomic_DNA"/>
</dbReference>
<evidence type="ECO:0000259" key="1">
    <source>
        <dbReference type="Pfam" id="PF00535"/>
    </source>
</evidence>
<dbReference type="InterPro" id="IPR001173">
    <property type="entry name" value="Glyco_trans_2-like"/>
</dbReference>
<protein>
    <submittedName>
        <fullName evidence="2">GT2 family glycosyltransferase</fullName>
    </submittedName>
</protein>
<dbReference type="Gene3D" id="3.90.550.10">
    <property type="entry name" value="Spore Coat Polysaccharide Biosynthesis Protein SpsA, Chain A"/>
    <property type="match status" value="1"/>
</dbReference>
<evidence type="ECO:0000313" key="3">
    <source>
        <dbReference type="Proteomes" id="UP000280726"/>
    </source>
</evidence>
<dbReference type="InterPro" id="IPR029044">
    <property type="entry name" value="Nucleotide-diphossugar_trans"/>
</dbReference>
<feature type="domain" description="Glycosyltransferase 2-like" evidence="1">
    <location>
        <begin position="8"/>
        <end position="147"/>
    </location>
</feature>
<dbReference type="PANTHER" id="PTHR43685">
    <property type="entry name" value="GLYCOSYLTRANSFERASE"/>
    <property type="match status" value="1"/>
</dbReference>
<keyword evidence="2" id="KW-0808">Transferase</keyword>
<gene>
    <name evidence="2" type="ORF">EDD32_0831</name>
</gene>
<evidence type="ECO:0000313" key="2">
    <source>
        <dbReference type="EMBL" id="RPF26392.1"/>
    </source>
</evidence>
<reference evidence="2 3" key="1">
    <citation type="submission" date="2018-11" db="EMBL/GenBank/DDBJ databases">
        <title>Sequencing the genomes of 1000 actinobacteria strains.</title>
        <authorList>
            <person name="Klenk H.-P."/>
        </authorList>
    </citation>
    <scope>NUCLEOTIDE SEQUENCE [LARGE SCALE GENOMIC DNA]</scope>
    <source>
        <strain evidence="2 3">DSM 14418</strain>
    </source>
</reference>
<comment type="caution">
    <text evidence="2">The sequence shown here is derived from an EMBL/GenBank/DDBJ whole genome shotgun (WGS) entry which is preliminary data.</text>
</comment>
<organism evidence="2 3">
    <name type="scientific">Georgenia muralis</name>
    <dbReference type="NCBI Taxonomy" id="154117"/>
    <lineage>
        <taxon>Bacteria</taxon>
        <taxon>Bacillati</taxon>
        <taxon>Actinomycetota</taxon>
        <taxon>Actinomycetes</taxon>
        <taxon>Micrococcales</taxon>
        <taxon>Bogoriellaceae</taxon>
        <taxon>Georgenia</taxon>
    </lineage>
</organism>
<dbReference type="InterPro" id="IPR050834">
    <property type="entry name" value="Glycosyltransf_2"/>
</dbReference>